<dbReference type="InterPro" id="IPR003609">
    <property type="entry name" value="Pan_app"/>
</dbReference>
<dbReference type="RefSeq" id="XP_025511577.1">
    <property type="nucleotide sequence ID" value="XM_025658821.1"/>
</dbReference>
<keyword evidence="5" id="KW-1185">Reference proteome</keyword>
<dbReference type="GeneID" id="37162223"/>
<feature type="signal peptide" evidence="2">
    <location>
        <begin position="1"/>
        <end position="21"/>
    </location>
</feature>
<feature type="domain" description="Apple" evidence="3">
    <location>
        <begin position="88"/>
        <end position="159"/>
    </location>
</feature>
<feature type="region of interest" description="Disordered" evidence="1">
    <location>
        <begin position="335"/>
        <end position="396"/>
    </location>
</feature>
<proteinExistence type="predicted"/>
<feature type="compositionally biased region" description="Polar residues" evidence="1">
    <location>
        <begin position="379"/>
        <end position="396"/>
    </location>
</feature>
<evidence type="ECO:0000313" key="5">
    <source>
        <dbReference type="Proteomes" id="UP000249526"/>
    </source>
</evidence>
<evidence type="ECO:0000259" key="3">
    <source>
        <dbReference type="PROSITE" id="PS50948"/>
    </source>
</evidence>
<gene>
    <name evidence="4" type="ORF">BO85DRAFT_441983</name>
</gene>
<evidence type="ECO:0000256" key="2">
    <source>
        <dbReference type="SAM" id="SignalP"/>
    </source>
</evidence>
<name>A0A8G1QWW0_9EURO</name>
<feature type="region of interest" description="Disordered" evidence="1">
    <location>
        <begin position="255"/>
        <end position="294"/>
    </location>
</feature>
<sequence length="478" mass="50427">MGRIIARSLTVLLPLSQLTAALTVQPEAAARVSVETLTSTYTDTVTRTITSLSASTTTTTCATQSYADPFCTLDGAWSLVGNWFQQWCSGVSLEGGTTVTSANYASLYECELICWQLSTECNGVNYNTAIRACYLLTGSLTATSAASYRAAMRFTTNPCTVTETSISTGLMTQTSTIVSVVTYTSTITMPDILSTQTGSVSVMPTSTSYANFHISSRSIQFYPRNFQHSGHLPGNHYSLLSLASVSASIVDSSSFTTSEKSSMPNQPSAAASSSIAIQLSSSHSPSSSDTLTLTPSSRLAMSTTSRPAITSSSALSLHPSPWVSLQSSSQNIASTTSIHASSSPESTKLPQASTSVPYMPSFTNQSTNLPSHLTPPQPAISTYNSSLPESASSHGGHSTTFTILTTQVHTVTSCPDQVTDCPNTDKTTFLTTETITVGTTIYPVTAVMASPTILQPAEDVYTEVSTVYFTNIVTISAC</sequence>
<dbReference type="AlphaFoldDB" id="A0A8G1QWW0"/>
<keyword evidence="2" id="KW-0732">Signal</keyword>
<evidence type="ECO:0000313" key="4">
    <source>
        <dbReference type="EMBL" id="RAH53655.1"/>
    </source>
</evidence>
<dbReference type="EMBL" id="KZ825075">
    <property type="protein sequence ID" value="RAH53655.1"/>
    <property type="molecule type" value="Genomic_DNA"/>
</dbReference>
<accession>A0A8G1QWW0</accession>
<protein>
    <recommendedName>
        <fullName evidence="3">Apple domain-containing protein</fullName>
    </recommendedName>
</protein>
<organism evidence="4 5">
    <name type="scientific">Aspergillus piperis CBS 112811</name>
    <dbReference type="NCBI Taxonomy" id="1448313"/>
    <lineage>
        <taxon>Eukaryota</taxon>
        <taxon>Fungi</taxon>
        <taxon>Dikarya</taxon>
        <taxon>Ascomycota</taxon>
        <taxon>Pezizomycotina</taxon>
        <taxon>Eurotiomycetes</taxon>
        <taxon>Eurotiomycetidae</taxon>
        <taxon>Eurotiales</taxon>
        <taxon>Aspergillaceae</taxon>
        <taxon>Aspergillus</taxon>
        <taxon>Aspergillus subgen. Circumdati</taxon>
    </lineage>
</organism>
<feature type="chain" id="PRO_5034953956" description="Apple domain-containing protein" evidence="2">
    <location>
        <begin position="22"/>
        <end position="478"/>
    </location>
</feature>
<evidence type="ECO:0000256" key="1">
    <source>
        <dbReference type="SAM" id="MobiDB-lite"/>
    </source>
</evidence>
<reference evidence="4 5" key="1">
    <citation type="submission" date="2018-02" db="EMBL/GenBank/DDBJ databases">
        <title>The genomes of Aspergillus section Nigri reveals drivers in fungal speciation.</title>
        <authorList>
            <consortium name="DOE Joint Genome Institute"/>
            <person name="Vesth T.C."/>
            <person name="Nybo J."/>
            <person name="Theobald S."/>
            <person name="Brandl J."/>
            <person name="Frisvad J.C."/>
            <person name="Nielsen K.F."/>
            <person name="Lyhne E.K."/>
            <person name="Kogle M.E."/>
            <person name="Kuo A."/>
            <person name="Riley R."/>
            <person name="Clum A."/>
            <person name="Nolan M."/>
            <person name="Lipzen A."/>
            <person name="Salamov A."/>
            <person name="Henrissat B."/>
            <person name="Wiebenga A."/>
            <person name="De vries R.P."/>
            <person name="Grigoriev I.V."/>
            <person name="Mortensen U.H."/>
            <person name="Andersen M.R."/>
            <person name="Baker S.E."/>
        </authorList>
    </citation>
    <scope>NUCLEOTIDE SEQUENCE [LARGE SCALE GENOMIC DNA]</scope>
    <source>
        <strain evidence="4 5">CBS 112811</strain>
    </source>
</reference>
<dbReference type="PROSITE" id="PS50948">
    <property type="entry name" value="PAN"/>
    <property type="match status" value="1"/>
</dbReference>
<dbReference type="Proteomes" id="UP000249526">
    <property type="component" value="Unassembled WGS sequence"/>
</dbReference>
<feature type="compositionally biased region" description="Polar residues" evidence="1">
    <location>
        <begin position="344"/>
        <end position="371"/>
    </location>
</feature>